<gene>
    <name evidence="1" type="ORF">KDA_75500</name>
</gene>
<dbReference type="RefSeq" id="WP_126632073.1">
    <property type="nucleotide sequence ID" value="NZ_BIFT01000003.1"/>
</dbReference>
<reference evidence="2" key="1">
    <citation type="submission" date="2018-12" db="EMBL/GenBank/DDBJ databases">
        <title>Tengunoibacter tsumagoiensis gen. nov., sp. nov., Dictyobacter kobayashii sp. nov., D. alpinus sp. nov., and D. joshuensis sp. nov. and description of Dictyobacteraceae fam. nov. within the order Ktedonobacterales isolated from Tengu-no-mugimeshi.</title>
        <authorList>
            <person name="Wang C.M."/>
            <person name="Zheng Y."/>
            <person name="Sakai Y."/>
            <person name="Toyoda A."/>
            <person name="Minakuchi Y."/>
            <person name="Abe K."/>
            <person name="Yokota A."/>
            <person name="Yabe S."/>
        </authorList>
    </citation>
    <scope>NUCLEOTIDE SEQUENCE [LARGE SCALE GENOMIC DNA]</scope>
    <source>
        <strain evidence="2">Uno16</strain>
    </source>
</reference>
<dbReference type="AlphaFoldDB" id="A0A402BL64"/>
<protein>
    <submittedName>
        <fullName evidence="1">Uncharacterized protein</fullName>
    </submittedName>
</protein>
<accession>A0A402BL64</accession>
<organism evidence="1 2">
    <name type="scientific">Dictyobacter alpinus</name>
    <dbReference type="NCBI Taxonomy" id="2014873"/>
    <lineage>
        <taxon>Bacteria</taxon>
        <taxon>Bacillati</taxon>
        <taxon>Chloroflexota</taxon>
        <taxon>Ktedonobacteria</taxon>
        <taxon>Ktedonobacterales</taxon>
        <taxon>Dictyobacteraceae</taxon>
        <taxon>Dictyobacter</taxon>
    </lineage>
</organism>
<sequence length="87" mass="9975">MKKVYLALSVPNKRGQQIFATFADAIDKHERLKVYKPVQREYWLESEIQGALATLTQDLQEKGYAVEVVPISEYHGILGRRNVQTQA</sequence>
<dbReference type="EMBL" id="BIFT01000003">
    <property type="protein sequence ID" value="GCE32066.1"/>
    <property type="molecule type" value="Genomic_DNA"/>
</dbReference>
<name>A0A402BL64_9CHLR</name>
<dbReference type="Proteomes" id="UP000287171">
    <property type="component" value="Unassembled WGS sequence"/>
</dbReference>
<evidence type="ECO:0000313" key="2">
    <source>
        <dbReference type="Proteomes" id="UP000287171"/>
    </source>
</evidence>
<proteinExistence type="predicted"/>
<evidence type="ECO:0000313" key="1">
    <source>
        <dbReference type="EMBL" id="GCE32066.1"/>
    </source>
</evidence>
<dbReference type="OrthoDB" id="9858047at2"/>
<comment type="caution">
    <text evidence="1">The sequence shown here is derived from an EMBL/GenBank/DDBJ whole genome shotgun (WGS) entry which is preliminary data.</text>
</comment>
<keyword evidence="2" id="KW-1185">Reference proteome</keyword>